<name>A0A292GJL9_9HYPH</name>
<evidence type="ECO:0000256" key="1">
    <source>
        <dbReference type="SAM" id="Phobius"/>
    </source>
</evidence>
<feature type="transmembrane region" description="Helical" evidence="1">
    <location>
        <begin position="52"/>
        <end position="78"/>
    </location>
</feature>
<protein>
    <submittedName>
        <fullName evidence="2">Uncharacterized protein</fullName>
    </submittedName>
</protein>
<accession>A0A292GJL9</accession>
<feature type="transmembrane region" description="Helical" evidence="1">
    <location>
        <begin position="7"/>
        <end position="32"/>
    </location>
</feature>
<dbReference type="AlphaFoldDB" id="A0A292GJL9"/>
<keyword evidence="1" id="KW-0812">Transmembrane</keyword>
<keyword evidence="1" id="KW-1133">Transmembrane helix</keyword>
<feature type="transmembrane region" description="Helical" evidence="1">
    <location>
        <begin position="112"/>
        <end position="129"/>
    </location>
</feature>
<dbReference type="EMBL" id="LC171366">
    <property type="protein sequence ID" value="BBA73545.1"/>
    <property type="molecule type" value="Genomic_DNA"/>
</dbReference>
<proteinExistence type="predicted"/>
<dbReference type="Pfam" id="PF20064">
    <property type="entry name" value="DUF6463"/>
    <property type="match status" value="1"/>
</dbReference>
<feature type="transmembrane region" description="Helical" evidence="1">
    <location>
        <begin position="90"/>
        <end position="106"/>
    </location>
</feature>
<reference evidence="2" key="1">
    <citation type="submission" date="2016-07" db="EMBL/GenBank/DDBJ databases">
        <title>Genomics reveals synergistic degradation of pyrene by five bacteria in a mangrove sediment-derived bacterial consortium.</title>
        <authorList>
            <person name="Wanapaisan P."/>
            <person name="Vejarano F."/>
            <person name="Chakraborty J."/>
            <person name="Shintani M."/>
            <person name="Muangchinda C."/>
            <person name="Laothamteep N."/>
            <person name="Suzuki-Minakuchi C."/>
            <person name="Inoue K."/>
            <person name="Nojiri H."/>
            <person name="Pinyakong O."/>
        </authorList>
    </citation>
    <scope>NUCLEOTIDE SEQUENCE</scope>
    <source>
        <strain evidence="2">PW1</strain>
    </source>
</reference>
<organism evidence="2">
    <name type="scientific">Ochrobactrum sp. PW1</name>
    <dbReference type="NCBI Taxonomy" id="1882222"/>
    <lineage>
        <taxon>Bacteria</taxon>
        <taxon>Pseudomonadati</taxon>
        <taxon>Pseudomonadota</taxon>
        <taxon>Alphaproteobacteria</taxon>
        <taxon>Hyphomicrobiales</taxon>
        <taxon>Brucellaceae</taxon>
        <taxon>Brucella/Ochrobactrum group</taxon>
        <taxon>Ochrobactrum</taxon>
    </lineage>
</organism>
<evidence type="ECO:0000313" key="2">
    <source>
        <dbReference type="EMBL" id="BBA73545.1"/>
    </source>
</evidence>
<keyword evidence="1" id="KW-0472">Membrane</keyword>
<sequence length="135" mass="14426">MAKWSGIALMALGVAHLIALGIDALPFAAGWLSLDLWTTGHWLPFATQPPNLLASNAAFWATLGSCAVPSMILGALIVRMTRDGIPVPRFVGWSLCLWLGACALLLEPSGFPLGWIISLALLLGIRRQHSRGEQA</sequence>
<dbReference type="InterPro" id="IPR045590">
    <property type="entry name" value="DUF6463"/>
</dbReference>